<organism evidence="1">
    <name type="scientific">hydrothermal vent metagenome</name>
    <dbReference type="NCBI Taxonomy" id="652676"/>
    <lineage>
        <taxon>unclassified sequences</taxon>
        <taxon>metagenomes</taxon>
        <taxon>ecological metagenomes</taxon>
    </lineage>
</organism>
<name>A0A160VDP8_9ZZZZ</name>
<proteinExistence type="predicted"/>
<protein>
    <submittedName>
        <fullName evidence="1">Uncharacterized protein</fullName>
    </submittedName>
</protein>
<dbReference type="EMBL" id="FAXA01000318">
    <property type="protein sequence ID" value="CUV02840.1"/>
    <property type="molecule type" value="Genomic_DNA"/>
</dbReference>
<gene>
    <name evidence="1" type="ORF">MGWOODY_Clf2209</name>
</gene>
<sequence length="37" mass="3974">MYSLLVSIPLLLSGRDDSPLRIGLILFVMPAGMTVPS</sequence>
<dbReference type="AlphaFoldDB" id="A0A160VDP8"/>
<reference evidence="1" key="1">
    <citation type="submission" date="2015-10" db="EMBL/GenBank/DDBJ databases">
        <authorList>
            <person name="Gilbert D.G."/>
        </authorList>
    </citation>
    <scope>NUCLEOTIDE SEQUENCE</scope>
</reference>
<evidence type="ECO:0000313" key="1">
    <source>
        <dbReference type="EMBL" id="CUV02840.1"/>
    </source>
</evidence>
<accession>A0A160VDP8</accession>